<accession>A0AAV4IMB1</accession>
<reference evidence="2 3" key="1">
    <citation type="journal article" date="2021" name="Elife">
        <title>Chloroplast acquisition without the gene transfer in kleptoplastic sea slugs, Plakobranchus ocellatus.</title>
        <authorList>
            <person name="Maeda T."/>
            <person name="Takahashi S."/>
            <person name="Yoshida T."/>
            <person name="Shimamura S."/>
            <person name="Takaki Y."/>
            <person name="Nagai Y."/>
            <person name="Toyoda A."/>
            <person name="Suzuki Y."/>
            <person name="Arimoto A."/>
            <person name="Ishii H."/>
            <person name="Satoh N."/>
            <person name="Nishiyama T."/>
            <person name="Hasebe M."/>
            <person name="Maruyama T."/>
            <person name="Minagawa J."/>
            <person name="Obokata J."/>
            <person name="Shigenobu S."/>
        </authorList>
    </citation>
    <scope>NUCLEOTIDE SEQUENCE [LARGE SCALE GENOMIC DNA]</scope>
</reference>
<dbReference type="EMBL" id="BMAT01009661">
    <property type="protein sequence ID" value="GFS11250.1"/>
    <property type="molecule type" value="Genomic_DNA"/>
</dbReference>
<dbReference type="Proteomes" id="UP000762676">
    <property type="component" value="Unassembled WGS sequence"/>
</dbReference>
<sequence length="120" mass="13526">MSEKKNNKGKEEEEEEEEKGRKEKKRRRRRRGGGGGGRGEDEEKEENEPLAGVIGVSTSEIDRNKISIDGSVIGGDYSPLGGHKLTWIVNITRRGKGLHNKSFGFRRYSSVYLGFFFLPP</sequence>
<keyword evidence="3" id="KW-1185">Reference proteome</keyword>
<protein>
    <submittedName>
        <fullName evidence="2">Uncharacterized protein</fullName>
    </submittedName>
</protein>
<evidence type="ECO:0000313" key="3">
    <source>
        <dbReference type="Proteomes" id="UP000762676"/>
    </source>
</evidence>
<dbReference type="AlphaFoldDB" id="A0AAV4IMB1"/>
<comment type="caution">
    <text evidence="2">The sequence shown here is derived from an EMBL/GenBank/DDBJ whole genome shotgun (WGS) entry which is preliminary data.</text>
</comment>
<gene>
    <name evidence="2" type="ORF">ElyMa_004830100</name>
</gene>
<proteinExistence type="predicted"/>
<evidence type="ECO:0000256" key="1">
    <source>
        <dbReference type="SAM" id="MobiDB-lite"/>
    </source>
</evidence>
<evidence type="ECO:0000313" key="2">
    <source>
        <dbReference type="EMBL" id="GFS11250.1"/>
    </source>
</evidence>
<name>A0AAV4IMB1_9GAST</name>
<organism evidence="2 3">
    <name type="scientific">Elysia marginata</name>
    <dbReference type="NCBI Taxonomy" id="1093978"/>
    <lineage>
        <taxon>Eukaryota</taxon>
        <taxon>Metazoa</taxon>
        <taxon>Spiralia</taxon>
        <taxon>Lophotrochozoa</taxon>
        <taxon>Mollusca</taxon>
        <taxon>Gastropoda</taxon>
        <taxon>Heterobranchia</taxon>
        <taxon>Euthyneura</taxon>
        <taxon>Panpulmonata</taxon>
        <taxon>Sacoglossa</taxon>
        <taxon>Placobranchoidea</taxon>
        <taxon>Plakobranchidae</taxon>
        <taxon>Elysia</taxon>
    </lineage>
</organism>
<feature type="region of interest" description="Disordered" evidence="1">
    <location>
        <begin position="1"/>
        <end position="56"/>
    </location>
</feature>
<feature type="compositionally biased region" description="Basic and acidic residues" evidence="1">
    <location>
        <begin position="1"/>
        <end position="11"/>
    </location>
</feature>
<feature type="compositionally biased region" description="Basic residues" evidence="1">
    <location>
        <begin position="22"/>
        <end position="32"/>
    </location>
</feature>